<evidence type="ECO:0000259" key="1">
    <source>
        <dbReference type="Pfam" id="PF04981"/>
    </source>
</evidence>
<dbReference type="GO" id="GO:0043023">
    <property type="term" value="F:ribosomal large subunit binding"/>
    <property type="evidence" value="ECO:0007669"/>
    <property type="project" value="InterPro"/>
</dbReference>
<dbReference type="PANTHER" id="PTHR12746:SF2">
    <property type="entry name" value="60S RIBOSOMAL EXPORT PROTEIN NMD3"/>
    <property type="match status" value="1"/>
</dbReference>
<dbReference type="InterPro" id="IPR007064">
    <property type="entry name" value="Nmd3_N"/>
</dbReference>
<organism evidence="2 3">
    <name type="scientific">Ignisphaera aggregans</name>
    <dbReference type="NCBI Taxonomy" id="334771"/>
    <lineage>
        <taxon>Archaea</taxon>
        <taxon>Thermoproteota</taxon>
        <taxon>Thermoprotei</taxon>
        <taxon>Desulfurococcales</taxon>
        <taxon>Desulfurococcaceae</taxon>
        <taxon>Ignisphaera</taxon>
    </lineage>
</organism>
<reference evidence="2" key="1">
    <citation type="journal article" date="2020" name="ISME J.">
        <title>Gammaproteobacteria mediating utilization of methyl-, sulfur- and petroleum organic compounds in deep ocean hydrothermal plumes.</title>
        <authorList>
            <person name="Zhou Z."/>
            <person name="Liu Y."/>
            <person name="Pan J."/>
            <person name="Cron B.R."/>
            <person name="Toner B.M."/>
            <person name="Anantharaman K."/>
            <person name="Breier J.A."/>
            <person name="Dick G.J."/>
            <person name="Li M."/>
        </authorList>
    </citation>
    <scope>NUCLEOTIDE SEQUENCE</scope>
    <source>
        <strain evidence="2">SZUA-1435</strain>
    </source>
</reference>
<dbReference type="Pfam" id="PF04981">
    <property type="entry name" value="NMD3"/>
    <property type="match status" value="1"/>
</dbReference>
<gene>
    <name evidence="2" type="ORF">EYH02_06075</name>
</gene>
<dbReference type="EMBL" id="DQTV01000123">
    <property type="protein sequence ID" value="HIP57609.1"/>
    <property type="molecule type" value="Genomic_DNA"/>
</dbReference>
<protein>
    <recommendedName>
        <fullName evidence="1">Nmd3 N-terminal domain-containing protein</fullName>
    </recommendedName>
</protein>
<evidence type="ECO:0000313" key="3">
    <source>
        <dbReference type="Proteomes" id="UP000605805"/>
    </source>
</evidence>
<name>A0A833DV79_9CREN</name>
<evidence type="ECO:0000313" key="2">
    <source>
        <dbReference type="EMBL" id="HIP57609.1"/>
    </source>
</evidence>
<comment type="caution">
    <text evidence="2">The sequence shown here is derived from an EMBL/GenBank/DDBJ whole genome shotgun (WGS) entry which is preliminary data.</text>
</comment>
<accession>A0A833DV79</accession>
<dbReference type="AlphaFoldDB" id="A0A833DV79"/>
<sequence length="286" mass="33254">MPKYARFCIRCGKVEDENNVLINNLCPNCYIEIYGIARLDKPLRIIHCPRCYSIKIGDKWLRPNTQEELYSLIQAAIAESLQPATSEITFIDLTLKSVELYSPTLELEITASISNKVVVKHRLPVSVSWHKQLCPSCFKRAGKGYDAVVQLRYINYDSEIERFKNWLVEMFAEDIVEIDEHKNGYDIKVSNQFVARKIVNFIRRKWSCVKIIESYGDQRRRRDGRRYGRLYISVRILNFKPGDYIVLGGKAYIVDSVDEHSLTIIDSNGNRIRMNIKDMIKMYAPA</sequence>
<dbReference type="PANTHER" id="PTHR12746">
    <property type="entry name" value="NONSENSE-MEDIATED MRNA DECAY PROTEIN 3"/>
    <property type="match status" value="1"/>
</dbReference>
<dbReference type="GO" id="GO:0005737">
    <property type="term" value="C:cytoplasm"/>
    <property type="evidence" value="ECO:0007669"/>
    <property type="project" value="TreeGrafter"/>
</dbReference>
<proteinExistence type="predicted"/>
<feature type="domain" description="Nmd3 N-terminal" evidence="1">
    <location>
        <begin position="8"/>
        <end position="236"/>
    </location>
</feature>
<dbReference type="InterPro" id="IPR039768">
    <property type="entry name" value="Nmd3"/>
</dbReference>
<dbReference type="Proteomes" id="UP000605805">
    <property type="component" value="Unassembled WGS sequence"/>
</dbReference>